<protein>
    <recommendedName>
        <fullName evidence="3">DUF4249 domain-containing protein</fullName>
    </recommendedName>
</protein>
<evidence type="ECO:0000313" key="1">
    <source>
        <dbReference type="EMBL" id="SNR66277.1"/>
    </source>
</evidence>
<accession>A0A238Y576</accession>
<evidence type="ECO:0008006" key="3">
    <source>
        <dbReference type="Google" id="ProtNLM"/>
    </source>
</evidence>
<keyword evidence="2" id="KW-1185">Reference proteome</keyword>
<name>A0A238Y576_9FLAO</name>
<dbReference type="InterPro" id="IPR025345">
    <property type="entry name" value="DUF4249"/>
</dbReference>
<evidence type="ECO:0000313" key="2">
    <source>
        <dbReference type="Proteomes" id="UP000198412"/>
    </source>
</evidence>
<gene>
    <name evidence="1" type="ORF">SAMN04488111_2292</name>
</gene>
<dbReference type="RefSeq" id="WP_089378592.1">
    <property type="nucleotide sequence ID" value="NZ_FZNX01000004.1"/>
</dbReference>
<dbReference type="AlphaFoldDB" id="A0A238Y576"/>
<sequence length="400" mass="45881">MNYRKLHLILILIIGIYTNSCVTPFDIKTITFESALVVEATISNEIKQQEINLSRTFDLEEKGPYTESNADVIIIDDLQNIYNFNETTPGKYISNEEFGAVANRNYQLKIVTNEGKSYASQQTQLTNTAQIDKVYAEKSEDGKGINIFVDSYNPNGNSRYYRYVYEETFKIIASKWSYRDLVLVSKYPTIFDFVPRDENKRNCYKTIYSKGIIQTETNNLIDDKVTKFHVRHINNDNYIISHRYSMLLKQYVQSQEAYTFYKTLEDLSGSESLLSQNQPGFVSGNVFSEDNSNEKVIGFFEVSSVSTKRIFFSPKDLDLIVPYPRPYPVPCHLTAPQLNPRYELSLFEYLESGRFLFYARNGPGAPPVDPPNGGPYIMTEIACGDCTEIGTNITPDFWVE</sequence>
<dbReference type="EMBL" id="FZNX01000004">
    <property type="protein sequence ID" value="SNR66277.1"/>
    <property type="molecule type" value="Genomic_DNA"/>
</dbReference>
<dbReference type="Proteomes" id="UP000198412">
    <property type="component" value="Unassembled WGS sequence"/>
</dbReference>
<proteinExistence type="predicted"/>
<dbReference type="Pfam" id="PF14054">
    <property type="entry name" value="DUF4249"/>
    <property type="match status" value="1"/>
</dbReference>
<organism evidence="1 2">
    <name type="scientific">Lutibacter flavus</name>
    <dbReference type="NCBI Taxonomy" id="691689"/>
    <lineage>
        <taxon>Bacteria</taxon>
        <taxon>Pseudomonadati</taxon>
        <taxon>Bacteroidota</taxon>
        <taxon>Flavobacteriia</taxon>
        <taxon>Flavobacteriales</taxon>
        <taxon>Flavobacteriaceae</taxon>
        <taxon>Lutibacter</taxon>
    </lineage>
</organism>
<reference evidence="2" key="1">
    <citation type="submission" date="2017-06" db="EMBL/GenBank/DDBJ databases">
        <authorList>
            <person name="Varghese N."/>
            <person name="Submissions S."/>
        </authorList>
    </citation>
    <scope>NUCLEOTIDE SEQUENCE [LARGE SCALE GENOMIC DNA]</scope>
    <source>
        <strain evidence="2">DSM 27993</strain>
    </source>
</reference>
<dbReference type="OrthoDB" id="1062680at2"/>